<gene>
    <name evidence="1" type="ORF">LOAG_01235</name>
</gene>
<protein>
    <submittedName>
        <fullName evidence="1">Uncharacterized protein</fullName>
    </submittedName>
</protein>
<organism evidence="1">
    <name type="scientific">Loa loa</name>
    <name type="common">Eye worm</name>
    <name type="synonym">Filaria loa</name>
    <dbReference type="NCBI Taxonomy" id="7209"/>
    <lineage>
        <taxon>Eukaryota</taxon>
        <taxon>Metazoa</taxon>
        <taxon>Ecdysozoa</taxon>
        <taxon>Nematoda</taxon>
        <taxon>Chromadorea</taxon>
        <taxon>Rhabditida</taxon>
        <taxon>Spirurina</taxon>
        <taxon>Spiruromorpha</taxon>
        <taxon>Filarioidea</taxon>
        <taxon>Onchocercidae</taxon>
        <taxon>Loa</taxon>
    </lineage>
</organism>
<dbReference type="GeneID" id="9938607"/>
<dbReference type="CTD" id="9938607"/>
<proteinExistence type="predicted"/>
<dbReference type="KEGG" id="loa:LOAG_01235"/>
<name>A0A1S0U9W2_LOALO</name>
<evidence type="ECO:0000313" key="1">
    <source>
        <dbReference type="EMBL" id="EFO27253.1"/>
    </source>
</evidence>
<dbReference type="InParanoid" id="A0A1S0U9W2"/>
<dbReference type="AlphaFoldDB" id="A0A1S0U9W2"/>
<dbReference type="EMBL" id="JH712283">
    <property type="protein sequence ID" value="EFO27253.1"/>
    <property type="molecule type" value="Genomic_DNA"/>
</dbReference>
<dbReference type="RefSeq" id="XP_003136822.1">
    <property type="nucleotide sequence ID" value="XM_003136774.1"/>
</dbReference>
<accession>A0A1S0U9W2</accession>
<reference evidence="1" key="1">
    <citation type="submission" date="2012-04" db="EMBL/GenBank/DDBJ databases">
        <title>The Genome Sequence of Loa loa.</title>
        <authorList>
            <consortium name="The Broad Institute Genome Sequencing Platform"/>
            <consortium name="Broad Institute Genome Sequencing Center for Infectious Disease"/>
            <person name="Nutman T.B."/>
            <person name="Fink D.L."/>
            <person name="Russ C."/>
            <person name="Young S."/>
            <person name="Zeng Q."/>
            <person name="Gargeya S."/>
            <person name="Alvarado L."/>
            <person name="Berlin A."/>
            <person name="Chapman S.B."/>
            <person name="Chen Z."/>
            <person name="Freedman E."/>
            <person name="Gellesch M."/>
            <person name="Goldberg J."/>
            <person name="Griggs A."/>
            <person name="Gujja S."/>
            <person name="Heilman E.R."/>
            <person name="Heiman D."/>
            <person name="Howarth C."/>
            <person name="Mehta T."/>
            <person name="Neiman D."/>
            <person name="Pearson M."/>
            <person name="Roberts A."/>
            <person name="Saif S."/>
            <person name="Shea T."/>
            <person name="Shenoy N."/>
            <person name="Sisk P."/>
            <person name="Stolte C."/>
            <person name="Sykes S."/>
            <person name="White J."/>
            <person name="Yandava C."/>
            <person name="Haas B."/>
            <person name="Henn M.R."/>
            <person name="Nusbaum C."/>
            <person name="Birren B."/>
        </authorList>
    </citation>
    <scope>NUCLEOTIDE SEQUENCE [LARGE SCALE GENOMIC DNA]</scope>
</reference>
<sequence>MSSMMCCDAVSSAVEILAMTKILITFHPSCHHDTRKRGQLFSGTISKTKLTLTNKSVTSIDYLIGKKRGRKKEREREKEMNDEAYKAFRYTTLLRNIVKCDIFDYAHLNCKISGKCERILTELLMRVRHVCGLHEMSLAIDESDISNCNIHIIPVSSLPIYVCGEINNKPCG</sequence>